<dbReference type="AlphaFoldDB" id="A0A231GZG2"/>
<organism evidence="2 3">
    <name type="scientific">Nocardia cerradoensis</name>
    <dbReference type="NCBI Taxonomy" id="85688"/>
    <lineage>
        <taxon>Bacteria</taxon>
        <taxon>Bacillati</taxon>
        <taxon>Actinomycetota</taxon>
        <taxon>Actinomycetes</taxon>
        <taxon>Mycobacteriales</taxon>
        <taxon>Nocardiaceae</taxon>
        <taxon>Nocardia</taxon>
    </lineage>
</organism>
<keyword evidence="3" id="KW-1185">Reference proteome</keyword>
<sequence>MSKFPMLEHRDTQPDTDGVRRNDKRPRAIGLIRPGVSGADASRHALAIERHAERLGYHYVYTVRPPEDRPDPVGYGLAIALGVDAAAVVVYDLTTVDHSPARVCDWCDLETVCPPETWARSPIAPEHAGPPHPLTEAIARRIMQQHKGCRAHRCPRKAAAFGFLVQAGKIVPPVHTLRERAAARGIRVDPIGSELPVTTGADLGTLLSVLDGLVADMRDR</sequence>
<gene>
    <name evidence="2" type="ORF">B7C42_05988</name>
</gene>
<feature type="compositionally biased region" description="Basic and acidic residues" evidence="1">
    <location>
        <begin position="1"/>
        <end position="21"/>
    </location>
</feature>
<comment type="caution">
    <text evidence="2">The sequence shown here is derived from an EMBL/GenBank/DDBJ whole genome shotgun (WGS) entry which is preliminary data.</text>
</comment>
<accession>A0A231GZG2</accession>
<feature type="region of interest" description="Disordered" evidence="1">
    <location>
        <begin position="1"/>
        <end position="25"/>
    </location>
</feature>
<protein>
    <submittedName>
        <fullName evidence="2">Uncharacterized protein</fullName>
    </submittedName>
</protein>
<reference evidence="2 3" key="1">
    <citation type="submission" date="2017-07" db="EMBL/GenBank/DDBJ databases">
        <title>First draft Genome Sequence of Nocardia cerradoensis isolated from human infection.</title>
        <authorList>
            <person name="Carrasco G."/>
        </authorList>
    </citation>
    <scope>NUCLEOTIDE SEQUENCE [LARGE SCALE GENOMIC DNA]</scope>
    <source>
        <strain evidence="2 3">CNM20130759</strain>
    </source>
</reference>
<evidence type="ECO:0000256" key="1">
    <source>
        <dbReference type="SAM" id="MobiDB-lite"/>
    </source>
</evidence>
<dbReference type="EMBL" id="NGAF01000016">
    <property type="protein sequence ID" value="OXR42004.1"/>
    <property type="molecule type" value="Genomic_DNA"/>
</dbReference>
<evidence type="ECO:0000313" key="3">
    <source>
        <dbReference type="Proteomes" id="UP000215506"/>
    </source>
</evidence>
<name>A0A231GZG2_9NOCA</name>
<dbReference type="Proteomes" id="UP000215506">
    <property type="component" value="Unassembled WGS sequence"/>
</dbReference>
<evidence type="ECO:0000313" key="2">
    <source>
        <dbReference type="EMBL" id="OXR42004.1"/>
    </source>
</evidence>
<proteinExistence type="predicted"/>